<evidence type="ECO:0000313" key="3">
    <source>
        <dbReference type="EMBL" id="CAG9854112.1"/>
    </source>
</evidence>
<dbReference type="EMBL" id="OU900094">
    <property type="protein sequence ID" value="CAG9854112.1"/>
    <property type="molecule type" value="Genomic_DNA"/>
</dbReference>
<dbReference type="InterPro" id="IPR052626">
    <property type="entry name" value="SWT1_Regulator"/>
</dbReference>
<accession>A0A9N9TG12</accession>
<dbReference type="CDD" id="cd18727">
    <property type="entry name" value="PIN_Swt1-like"/>
    <property type="match status" value="1"/>
</dbReference>
<dbReference type="PANTHER" id="PTHR16161:SF0">
    <property type="entry name" value="TRANSCRIPTIONAL PROTEIN SWT1"/>
    <property type="match status" value="1"/>
</dbReference>
<gene>
    <name evidence="3" type="ORF">PHYEVI_LOCUS577</name>
</gene>
<dbReference type="OrthoDB" id="548295at2759"/>
<dbReference type="InterPro" id="IPR029060">
    <property type="entry name" value="PIN-like_dom_sf"/>
</dbReference>
<feature type="compositionally biased region" description="Basic residues" evidence="1">
    <location>
        <begin position="1"/>
        <end position="11"/>
    </location>
</feature>
<dbReference type="GO" id="GO:0005634">
    <property type="term" value="C:nucleus"/>
    <property type="evidence" value="ECO:0007669"/>
    <property type="project" value="TreeGrafter"/>
</dbReference>
<keyword evidence="4" id="KW-1185">Reference proteome</keyword>
<dbReference type="AlphaFoldDB" id="A0A9N9TG12"/>
<feature type="compositionally biased region" description="Polar residues" evidence="1">
    <location>
        <begin position="163"/>
        <end position="195"/>
    </location>
</feature>
<proteinExistence type="predicted"/>
<sequence length="622" mass="70217">MPNSNRKKLKPKRFDKFIQSEGRPPESSVASEQEKIQLATKRRQNESLEFSANKKICYGLMHPPSAIRNLANSRLNKLKQSLQNESKPSTNSEAGTSSAASPPNTPVPNNSANKTFSTPNLANSRLDKIKQNIHNGINSPMDSSKSSKSSNNLPQNSPNSNNTRLKTALNLNPVVSKQNTSNRINQSGISPSNLANGRMTRLKRMLIEAKAMNENNNNSTESNLESITKNQNSHSPVLVPIDEFIRNDDSYKMALTASWIRNHDFDDVKERESSSDINDSFNCSNTALYQSSSERLANLDTSEEMEWTNAEPEVIRNGNNLEMAPQPQEKKEVPVPSEPAKIEKEKYLSIVVDTNIFIKDLAKIKDIVFLRQDGPVQPLIYIPWMVVNELDELKDRSKNGDLKTKAFEAIKFINQMLNEKNPRVKGQSVADMAFQKCIGSSPDDKIIATCLQALEKYEDVIVLSNDLNLKNKAMINNLTPSSANEIIMKITSKLRKTDKTRKIKSKMSVLCSMIICECAQEAYGDVWTKMNLLSNPPWSLLDCLIRFKEYWVAVFQEKLLKHFMLNVEKLKKLLVEDNAIFDDSELYTELVKLCLNICIFLKDIEEHKGSVENTIKIITEIA</sequence>
<dbReference type="Pfam" id="PF13638">
    <property type="entry name" value="PIN_4"/>
    <property type="match status" value="1"/>
</dbReference>
<feature type="region of interest" description="Disordered" evidence="1">
    <location>
        <begin position="1"/>
        <end position="46"/>
    </location>
</feature>
<evidence type="ECO:0000313" key="4">
    <source>
        <dbReference type="Proteomes" id="UP001153712"/>
    </source>
</evidence>
<dbReference type="PANTHER" id="PTHR16161">
    <property type="entry name" value="TRANSCRIPTIONAL PROTEIN SWT1"/>
    <property type="match status" value="1"/>
</dbReference>
<organism evidence="3 4">
    <name type="scientific">Phyllotreta striolata</name>
    <name type="common">Striped flea beetle</name>
    <name type="synonym">Crioceris striolata</name>
    <dbReference type="NCBI Taxonomy" id="444603"/>
    <lineage>
        <taxon>Eukaryota</taxon>
        <taxon>Metazoa</taxon>
        <taxon>Ecdysozoa</taxon>
        <taxon>Arthropoda</taxon>
        <taxon>Hexapoda</taxon>
        <taxon>Insecta</taxon>
        <taxon>Pterygota</taxon>
        <taxon>Neoptera</taxon>
        <taxon>Endopterygota</taxon>
        <taxon>Coleoptera</taxon>
        <taxon>Polyphaga</taxon>
        <taxon>Cucujiformia</taxon>
        <taxon>Chrysomeloidea</taxon>
        <taxon>Chrysomelidae</taxon>
        <taxon>Galerucinae</taxon>
        <taxon>Alticini</taxon>
        <taxon>Phyllotreta</taxon>
    </lineage>
</organism>
<dbReference type="SMART" id="SM00670">
    <property type="entry name" value="PINc"/>
    <property type="match status" value="1"/>
</dbReference>
<dbReference type="InterPro" id="IPR002716">
    <property type="entry name" value="PIN_dom"/>
</dbReference>
<dbReference type="SUPFAM" id="SSF88723">
    <property type="entry name" value="PIN domain-like"/>
    <property type="match status" value="1"/>
</dbReference>
<dbReference type="Gene3D" id="3.40.50.1010">
    <property type="entry name" value="5'-nuclease"/>
    <property type="match status" value="1"/>
</dbReference>
<feature type="compositionally biased region" description="Polar residues" evidence="1">
    <location>
        <begin position="80"/>
        <end position="123"/>
    </location>
</feature>
<evidence type="ECO:0000256" key="1">
    <source>
        <dbReference type="SAM" id="MobiDB-lite"/>
    </source>
</evidence>
<feature type="domain" description="PIN" evidence="2">
    <location>
        <begin position="348"/>
        <end position="471"/>
    </location>
</feature>
<reference evidence="3" key="1">
    <citation type="submission" date="2022-01" db="EMBL/GenBank/DDBJ databases">
        <authorList>
            <person name="King R."/>
        </authorList>
    </citation>
    <scope>NUCLEOTIDE SEQUENCE</scope>
</reference>
<protein>
    <recommendedName>
        <fullName evidence="2">PIN domain-containing protein</fullName>
    </recommendedName>
</protein>
<evidence type="ECO:0000259" key="2">
    <source>
        <dbReference type="SMART" id="SM00670"/>
    </source>
</evidence>
<name>A0A9N9TG12_PHYSR</name>
<feature type="region of interest" description="Disordered" evidence="1">
    <location>
        <begin position="80"/>
        <end position="197"/>
    </location>
</feature>
<feature type="compositionally biased region" description="Low complexity" evidence="1">
    <location>
        <begin position="138"/>
        <end position="162"/>
    </location>
</feature>
<dbReference type="Proteomes" id="UP001153712">
    <property type="component" value="Chromosome 1"/>
</dbReference>